<evidence type="ECO:0000259" key="10">
    <source>
        <dbReference type="PROSITE" id="PS50893"/>
    </source>
</evidence>
<keyword evidence="3" id="KW-1003">Cell membrane</keyword>
<evidence type="ECO:0000256" key="4">
    <source>
        <dbReference type="ARBA" id="ARBA00022692"/>
    </source>
</evidence>
<feature type="transmembrane region" description="Helical" evidence="9">
    <location>
        <begin position="208"/>
        <end position="228"/>
    </location>
</feature>
<dbReference type="AlphaFoldDB" id="A0A1H8XEZ8"/>
<evidence type="ECO:0000313" key="12">
    <source>
        <dbReference type="Proteomes" id="UP000198582"/>
    </source>
</evidence>
<dbReference type="InterPro" id="IPR017871">
    <property type="entry name" value="ABC_transporter-like_CS"/>
</dbReference>
<feature type="transmembrane region" description="Helical" evidence="9">
    <location>
        <begin position="85"/>
        <end position="106"/>
    </location>
</feature>
<evidence type="ECO:0000256" key="2">
    <source>
        <dbReference type="ARBA" id="ARBA00022448"/>
    </source>
</evidence>
<protein>
    <submittedName>
        <fullName evidence="11">Amino acid/amide ABC transporter membrane protein 2, HAAT family /amino acid/amide ABC transporter ATP-binding protein 1, HAAT family</fullName>
    </submittedName>
</protein>
<keyword evidence="8 9" id="KW-0472">Membrane</keyword>
<dbReference type="PANTHER" id="PTHR45772:SF9">
    <property type="entry name" value="CONSERVED COMPONENT OF ABC TRANSPORTER FOR NATURAL AMINO ACIDS"/>
    <property type="match status" value="1"/>
</dbReference>
<dbReference type="InterPro" id="IPR051120">
    <property type="entry name" value="ABC_AA/LPS_Transport"/>
</dbReference>
<dbReference type="RefSeq" id="WP_091618001.1">
    <property type="nucleotide sequence ID" value="NZ_FOEF01000007.1"/>
</dbReference>
<dbReference type="InterPro" id="IPR027417">
    <property type="entry name" value="P-loop_NTPase"/>
</dbReference>
<dbReference type="OrthoDB" id="8724465at2"/>
<feature type="transmembrane region" description="Helical" evidence="9">
    <location>
        <begin position="32"/>
        <end position="51"/>
    </location>
</feature>
<dbReference type="GO" id="GO:0016887">
    <property type="term" value="F:ATP hydrolysis activity"/>
    <property type="evidence" value="ECO:0007669"/>
    <property type="project" value="InterPro"/>
</dbReference>
<dbReference type="Pfam" id="PF00005">
    <property type="entry name" value="ABC_tran"/>
    <property type="match status" value="1"/>
</dbReference>
<evidence type="ECO:0000256" key="5">
    <source>
        <dbReference type="ARBA" id="ARBA00022741"/>
    </source>
</evidence>
<feature type="transmembrane region" description="Helical" evidence="9">
    <location>
        <begin position="159"/>
        <end position="177"/>
    </location>
</feature>
<dbReference type="CDD" id="cd03219">
    <property type="entry name" value="ABC_Mj1267_LivG_branched"/>
    <property type="match status" value="1"/>
</dbReference>
<keyword evidence="12" id="KW-1185">Reference proteome</keyword>
<dbReference type="InterPro" id="IPR003439">
    <property type="entry name" value="ABC_transporter-like_ATP-bd"/>
</dbReference>
<keyword evidence="5" id="KW-0547">Nucleotide-binding</keyword>
<accession>A0A1H8XEZ8</accession>
<reference evidence="11 12" key="1">
    <citation type="submission" date="2016-10" db="EMBL/GenBank/DDBJ databases">
        <authorList>
            <person name="de Groot N.N."/>
        </authorList>
    </citation>
    <scope>NUCLEOTIDE SEQUENCE [LARGE SCALE GENOMIC DNA]</scope>
    <source>
        <strain evidence="11 12">DSM 44993</strain>
    </source>
</reference>
<dbReference type="Pfam" id="PF02653">
    <property type="entry name" value="BPD_transp_2"/>
    <property type="match status" value="1"/>
</dbReference>
<sequence length="600" mass="62832">MTAKPAWIRHAWIPVALAALLCFPLVSGDIYYQNLLIMTFLLAIGASGWNIMGGYAGYLSLGNSAFIGLGAYTTGILAAKADISPFAGCLVGGLVCAVGAALLSLVTRRTRGMYFVIVTFATMQLLGVVATTWSGLTGGSQGLALPLPAWSLSFQDWPFYYPMLGLLVVTVAVSAWVRRSKLGLGLFAIRDDEDKAAGLGLRTAVYKAIAFVLGGTFLGIAGGIYAYYVTFLNTAAVFDIITSVLIVLAVLLGGRGTLWGPVLGAFIVAPISNFTSTGLGGADAGAIRLLLFGGLLGAVAIFLPRGVLPVIESWFRRLFGRGAGHAPPIVSRSPVGGRAADRGAETSEVLVVRGLRKSFGGLRAVDGVDLDLAGARITGLIGPNGSGKTTLFNVIDGTVPSRDGTITVGGRRLERTGRPGRAHAGLARTYQLPRLFAGLTVVENLVVPERRFAFGRLWTKRVTAAERERALAVLDDLGLAAHADDSPAGLSYGQRKLVELAQVLWLDPVLVMLDEPAAGISPALSARLADLVRSLRRRGVGVLLVEHDLAFLSGLCEQVYVMSRGAIIAHGSVAEVSAEQAVVDAYLGDSPVPAAAEGHA</sequence>
<name>A0A1H8XEZ8_9PSEU</name>
<proteinExistence type="predicted"/>
<feature type="transmembrane region" description="Helical" evidence="9">
    <location>
        <begin position="113"/>
        <end position="136"/>
    </location>
</feature>
<evidence type="ECO:0000256" key="8">
    <source>
        <dbReference type="ARBA" id="ARBA00023136"/>
    </source>
</evidence>
<dbReference type="GO" id="GO:0015658">
    <property type="term" value="F:branched-chain amino acid transmembrane transporter activity"/>
    <property type="evidence" value="ECO:0007669"/>
    <property type="project" value="InterPro"/>
</dbReference>
<evidence type="ECO:0000313" key="11">
    <source>
        <dbReference type="EMBL" id="SEP37828.1"/>
    </source>
</evidence>
<feature type="transmembrane region" description="Helical" evidence="9">
    <location>
        <begin position="286"/>
        <end position="308"/>
    </location>
</feature>
<dbReference type="PROSITE" id="PS00211">
    <property type="entry name" value="ABC_TRANSPORTER_1"/>
    <property type="match status" value="1"/>
</dbReference>
<organism evidence="11 12">
    <name type="scientific">Amycolatopsis saalfeldensis</name>
    <dbReference type="NCBI Taxonomy" id="394193"/>
    <lineage>
        <taxon>Bacteria</taxon>
        <taxon>Bacillati</taxon>
        <taxon>Actinomycetota</taxon>
        <taxon>Actinomycetes</taxon>
        <taxon>Pseudonocardiales</taxon>
        <taxon>Pseudonocardiaceae</taxon>
        <taxon>Amycolatopsis</taxon>
    </lineage>
</organism>
<feature type="transmembrane region" description="Helical" evidence="9">
    <location>
        <begin position="58"/>
        <end position="79"/>
    </location>
</feature>
<dbReference type="GO" id="GO:0005886">
    <property type="term" value="C:plasma membrane"/>
    <property type="evidence" value="ECO:0007669"/>
    <property type="project" value="UniProtKB-SubCell"/>
</dbReference>
<feature type="domain" description="ABC transporter" evidence="10">
    <location>
        <begin position="350"/>
        <end position="589"/>
    </location>
</feature>
<evidence type="ECO:0000256" key="6">
    <source>
        <dbReference type="ARBA" id="ARBA00022840"/>
    </source>
</evidence>
<keyword evidence="2" id="KW-0813">Transport</keyword>
<dbReference type="CDD" id="cd06581">
    <property type="entry name" value="TM_PBP1_LivM_like"/>
    <property type="match status" value="1"/>
</dbReference>
<gene>
    <name evidence="11" type="ORF">SAMN04489732_10771</name>
</gene>
<dbReference type="PANTHER" id="PTHR45772">
    <property type="entry name" value="CONSERVED COMPONENT OF ABC TRANSPORTER FOR NATURAL AMINO ACIDS-RELATED"/>
    <property type="match status" value="1"/>
</dbReference>
<dbReference type="InterPro" id="IPR043428">
    <property type="entry name" value="LivM-like"/>
</dbReference>
<evidence type="ECO:0000256" key="9">
    <source>
        <dbReference type="SAM" id="Phobius"/>
    </source>
</evidence>
<dbReference type="SUPFAM" id="SSF52540">
    <property type="entry name" value="P-loop containing nucleoside triphosphate hydrolases"/>
    <property type="match status" value="1"/>
</dbReference>
<evidence type="ECO:0000256" key="1">
    <source>
        <dbReference type="ARBA" id="ARBA00004651"/>
    </source>
</evidence>
<evidence type="ECO:0000256" key="3">
    <source>
        <dbReference type="ARBA" id="ARBA00022475"/>
    </source>
</evidence>
<comment type="subcellular location">
    <subcellularLocation>
        <location evidence="1">Cell membrane</location>
        <topology evidence="1">Multi-pass membrane protein</topology>
    </subcellularLocation>
</comment>
<evidence type="ECO:0000256" key="7">
    <source>
        <dbReference type="ARBA" id="ARBA00022989"/>
    </source>
</evidence>
<dbReference type="Proteomes" id="UP000198582">
    <property type="component" value="Unassembled WGS sequence"/>
</dbReference>
<dbReference type="InterPro" id="IPR001851">
    <property type="entry name" value="ABC_transp_permease"/>
</dbReference>
<dbReference type="EMBL" id="FOEF01000007">
    <property type="protein sequence ID" value="SEP37828.1"/>
    <property type="molecule type" value="Genomic_DNA"/>
</dbReference>
<keyword evidence="4 9" id="KW-0812">Transmembrane</keyword>
<feature type="transmembrane region" description="Helical" evidence="9">
    <location>
        <begin position="7"/>
        <end position="26"/>
    </location>
</feature>
<keyword evidence="7 9" id="KW-1133">Transmembrane helix</keyword>
<dbReference type="STRING" id="394193.SAMN04489732_10771"/>
<dbReference type="Gene3D" id="3.40.50.300">
    <property type="entry name" value="P-loop containing nucleotide triphosphate hydrolases"/>
    <property type="match status" value="1"/>
</dbReference>
<keyword evidence="6 11" id="KW-0067">ATP-binding</keyword>
<dbReference type="GO" id="GO:0005524">
    <property type="term" value="F:ATP binding"/>
    <property type="evidence" value="ECO:0007669"/>
    <property type="project" value="UniProtKB-KW"/>
</dbReference>
<dbReference type="PROSITE" id="PS50893">
    <property type="entry name" value="ABC_TRANSPORTER_2"/>
    <property type="match status" value="1"/>
</dbReference>